<dbReference type="EMBL" id="LAZR01049738">
    <property type="protein sequence ID" value="KKK88936.1"/>
    <property type="molecule type" value="Genomic_DNA"/>
</dbReference>
<organism evidence="1">
    <name type="scientific">marine sediment metagenome</name>
    <dbReference type="NCBI Taxonomy" id="412755"/>
    <lineage>
        <taxon>unclassified sequences</taxon>
        <taxon>metagenomes</taxon>
        <taxon>ecological metagenomes</taxon>
    </lineage>
</organism>
<accession>A0A0F9BWY3</accession>
<dbReference type="AlphaFoldDB" id="A0A0F9BWY3"/>
<name>A0A0F9BWY3_9ZZZZ</name>
<proteinExistence type="predicted"/>
<evidence type="ECO:0000313" key="1">
    <source>
        <dbReference type="EMBL" id="KKK88936.1"/>
    </source>
</evidence>
<protein>
    <submittedName>
        <fullName evidence="1">Uncharacterized protein</fullName>
    </submittedName>
</protein>
<gene>
    <name evidence="1" type="ORF">LCGC14_2738140</name>
</gene>
<feature type="non-terminal residue" evidence="1">
    <location>
        <position position="200"/>
    </location>
</feature>
<comment type="caution">
    <text evidence="1">The sequence shown here is derived from an EMBL/GenBank/DDBJ whole genome shotgun (WGS) entry which is preliminary data.</text>
</comment>
<reference evidence="1" key="1">
    <citation type="journal article" date="2015" name="Nature">
        <title>Complex archaea that bridge the gap between prokaryotes and eukaryotes.</title>
        <authorList>
            <person name="Spang A."/>
            <person name="Saw J.H."/>
            <person name="Jorgensen S.L."/>
            <person name="Zaremba-Niedzwiedzka K."/>
            <person name="Martijn J."/>
            <person name="Lind A.E."/>
            <person name="van Eijk R."/>
            <person name="Schleper C."/>
            <person name="Guy L."/>
            <person name="Ettema T.J."/>
        </authorList>
    </citation>
    <scope>NUCLEOTIDE SEQUENCE</scope>
</reference>
<sequence>MGGSNRAYDKALIKFAVFAGAADSATVGLDVDAEDGTAIVATDVILGCIEMAASTHAITDRTAASAIIAGGKITVPESDTDKIAVWWLSTDGQRQTASPYIKAEIGAGTTADTDITITGIKVGDEIISAVQVNTATGLWTDETGDTTITADNTVQSTNSTSNGSVFVIWMDRSGGQAYSALNLQFGIATVEASPSPSGDP</sequence>